<keyword evidence="4" id="KW-1003">Cell membrane</keyword>
<evidence type="ECO:0000256" key="6">
    <source>
        <dbReference type="ARBA" id="ARBA00022692"/>
    </source>
</evidence>
<dbReference type="GO" id="GO:0005886">
    <property type="term" value="C:plasma membrane"/>
    <property type="evidence" value="ECO:0007669"/>
    <property type="project" value="UniProtKB-SubCell"/>
</dbReference>
<dbReference type="GO" id="GO:0071978">
    <property type="term" value="P:bacterial-type flagellum-dependent swarming motility"/>
    <property type="evidence" value="ECO:0007669"/>
    <property type="project" value="TreeGrafter"/>
</dbReference>
<evidence type="ECO:0000256" key="9">
    <source>
        <dbReference type="ARBA" id="ARBA00023136"/>
    </source>
</evidence>
<evidence type="ECO:0000313" key="13">
    <source>
        <dbReference type="Proteomes" id="UP000199236"/>
    </source>
</evidence>
<dbReference type="PANTHER" id="PTHR35091">
    <property type="entry name" value="FLAGELLAR PROTEIN FLIL"/>
    <property type="match status" value="1"/>
</dbReference>
<comment type="function">
    <text evidence="1 10">Controls the rotational direction of flagella during chemotaxis.</text>
</comment>
<dbReference type="PANTHER" id="PTHR35091:SF2">
    <property type="entry name" value="FLAGELLAR PROTEIN FLIL"/>
    <property type="match status" value="1"/>
</dbReference>
<keyword evidence="12" id="KW-0282">Flagellum</keyword>
<keyword evidence="10" id="KW-0997">Cell inner membrane</keyword>
<reference evidence="12 13" key="1">
    <citation type="submission" date="2016-10" db="EMBL/GenBank/DDBJ databases">
        <authorList>
            <person name="de Groot N.N."/>
        </authorList>
    </citation>
    <scope>NUCLEOTIDE SEQUENCE [LARGE SCALE GENOMIC DNA]</scope>
    <source>
        <strain evidence="12 13">CGMCC 1.9157</strain>
    </source>
</reference>
<dbReference type="InterPro" id="IPR005503">
    <property type="entry name" value="FliL"/>
</dbReference>
<evidence type="ECO:0000256" key="1">
    <source>
        <dbReference type="ARBA" id="ARBA00002254"/>
    </source>
</evidence>
<keyword evidence="13" id="KW-1185">Reference proteome</keyword>
<comment type="subcellular location">
    <subcellularLocation>
        <location evidence="10">Cell inner membrane</location>
    </subcellularLocation>
    <subcellularLocation>
        <location evidence="2">Cell membrane</location>
        <topology evidence="2">Single-pass membrane protein</topology>
    </subcellularLocation>
</comment>
<organism evidence="12 13">
    <name type="scientific">Cohaesibacter marisflavi</name>
    <dbReference type="NCBI Taxonomy" id="655353"/>
    <lineage>
        <taxon>Bacteria</taxon>
        <taxon>Pseudomonadati</taxon>
        <taxon>Pseudomonadota</taxon>
        <taxon>Alphaproteobacteria</taxon>
        <taxon>Hyphomicrobiales</taxon>
        <taxon>Cohaesibacteraceae</taxon>
    </lineage>
</organism>
<feature type="transmembrane region" description="Helical" evidence="10">
    <location>
        <begin position="30"/>
        <end position="52"/>
    </location>
</feature>
<evidence type="ECO:0000256" key="2">
    <source>
        <dbReference type="ARBA" id="ARBA00004162"/>
    </source>
</evidence>
<sequence length="175" mass="19778">MNRYQIGSDMSEENENGEEEGGSGGGKKKLIVIAALALVLLIGGGAAAYFFLFSSSSSNELIEPENDPNAEPESKAYFYDLPEMTVNLNSQNRRAQYLRLKVSLELISQEQAQKIEPFMPRVLDAFQVYLRELRTRDLEGSAGLFRLKRELLKRINDAIYPVKVNDILFKEILIQ</sequence>
<keyword evidence="12" id="KW-0969">Cilium</keyword>
<evidence type="ECO:0000256" key="8">
    <source>
        <dbReference type="ARBA" id="ARBA00022989"/>
    </source>
</evidence>
<evidence type="ECO:0000256" key="3">
    <source>
        <dbReference type="ARBA" id="ARBA00008281"/>
    </source>
</evidence>
<evidence type="ECO:0000256" key="11">
    <source>
        <dbReference type="SAM" id="MobiDB-lite"/>
    </source>
</evidence>
<comment type="similarity">
    <text evidence="3 10">Belongs to the FliL family.</text>
</comment>
<keyword evidence="12" id="KW-0966">Cell projection</keyword>
<accession>A0A1I5J1A9</accession>
<dbReference type="EMBL" id="FOVR01000010">
    <property type="protein sequence ID" value="SFO66449.1"/>
    <property type="molecule type" value="Genomic_DNA"/>
</dbReference>
<keyword evidence="8 10" id="KW-1133">Transmembrane helix</keyword>
<feature type="compositionally biased region" description="Acidic residues" evidence="11">
    <location>
        <begin position="10"/>
        <end position="21"/>
    </location>
</feature>
<evidence type="ECO:0000256" key="4">
    <source>
        <dbReference type="ARBA" id="ARBA00022475"/>
    </source>
</evidence>
<keyword evidence="7 10" id="KW-0283">Flagellar rotation</keyword>
<evidence type="ECO:0000256" key="5">
    <source>
        <dbReference type="ARBA" id="ARBA00022500"/>
    </source>
</evidence>
<name>A0A1I5J1A9_9HYPH</name>
<dbReference type="Proteomes" id="UP000199236">
    <property type="component" value="Unassembled WGS sequence"/>
</dbReference>
<dbReference type="GO" id="GO:0006935">
    <property type="term" value="P:chemotaxis"/>
    <property type="evidence" value="ECO:0007669"/>
    <property type="project" value="UniProtKB-KW"/>
</dbReference>
<keyword evidence="6 10" id="KW-0812">Transmembrane</keyword>
<keyword evidence="9 10" id="KW-0472">Membrane</keyword>
<keyword evidence="5 10" id="KW-0145">Chemotaxis</keyword>
<dbReference type="AlphaFoldDB" id="A0A1I5J1A9"/>
<evidence type="ECO:0000313" key="12">
    <source>
        <dbReference type="EMBL" id="SFO66449.1"/>
    </source>
</evidence>
<evidence type="ECO:0000256" key="7">
    <source>
        <dbReference type="ARBA" id="ARBA00022779"/>
    </source>
</evidence>
<dbReference type="GO" id="GO:0009425">
    <property type="term" value="C:bacterial-type flagellum basal body"/>
    <property type="evidence" value="ECO:0007669"/>
    <property type="project" value="InterPro"/>
</dbReference>
<gene>
    <name evidence="12" type="ORF">SAMN04488056_110131</name>
</gene>
<proteinExistence type="inferred from homology"/>
<dbReference type="Pfam" id="PF03748">
    <property type="entry name" value="FliL"/>
    <property type="match status" value="1"/>
</dbReference>
<feature type="region of interest" description="Disordered" evidence="11">
    <location>
        <begin position="1"/>
        <end position="25"/>
    </location>
</feature>
<protein>
    <recommendedName>
        <fullName evidence="10">Flagellar protein FliL</fullName>
    </recommendedName>
</protein>
<evidence type="ECO:0000256" key="10">
    <source>
        <dbReference type="RuleBase" id="RU364125"/>
    </source>
</evidence>
<dbReference type="STRING" id="655353.SAMN04488056_110131"/>